<keyword evidence="2" id="KW-1185">Reference proteome</keyword>
<organism evidence="1 2">
    <name type="scientific">Gossypium trilobum</name>
    <dbReference type="NCBI Taxonomy" id="34281"/>
    <lineage>
        <taxon>Eukaryota</taxon>
        <taxon>Viridiplantae</taxon>
        <taxon>Streptophyta</taxon>
        <taxon>Embryophyta</taxon>
        <taxon>Tracheophyta</taxon>
        <taxon>Spermatophyta</taxon>
        <taxon>Magnoliopsida</taxon>
        <taxon>eudicotyledons</taxon>
        <taxon>Gunneridae</taxon>
        <taxon>Pentapetalae</taxon>
        <taxon>rosids</taxon>
        <taxon>malvids</taxon>
        <taxon>Malvales</taxon>
        <taxon>Malvaceae</taxon>
        <taxon>Malvoideae</taxon>
        <taxon>Gossypium</taxon>
    </lineage>
</organism>
<reference evidence="1 2" key="1">
    <citation type="journal article" date="2019" name="Genome Biol. Evol.">
        <title>Insights into the evolution of the New World diploid cottons (Gossypium, subgenus Houzingenia) based on genome sequencing.</title>
        <authorList>
            <person name="Grover C.E."/>
            <person name="Arick M.A. 2nd"/>
            <person name="Thrash A."/>
            <person name="Conover J.L."/>
            <person name="Sanders W.S."/>
            <person name="Peterson D.G."/>
            <person name="Frelichowski J.E."/>
            <person name="Scheffler J.A."/>
            <person name="Scheffler B.E."/>
            <person name="Wendel J.F."/>
        </authorList>
    </citation>
    <scope>NUCLEOTIDE SEQUENCE [LARGE SCALE GENOMIC DNA]</scope>
    <source>
        <strain evidence="1">8</strain>
        <tissue evidence="1">Leaf</tissue>
    </source>
</reference>
<protein>
    <recommendedName>
        <fullName evidence="3">RNase H type-1 domain-containing protein</fullName>
    </recommendedName>
</protein>
<accession>A0A7J9DLJ5</accession>
<evidence type="ECO:0008006" key="3">
    <source>
        <dbReference type="Google" id="ProtNLM"/>
    </source>
</evidence>
<evidence type="ECO:0000313" key="2">
    <source>
        <dbReference type="Proteomes" id="UP000593568"/>
    </source>
</evidence>
<sequence>MSRRTILQYGAAIRSYSGVISHLSLLIIMDWLTHIVSTFPITTCRIVSLPVRRVEYERRRPLKDPFLKINFDSTFQGKDRRSYIGIVIRNGRGQVVGSRAIVNCHIPTGMQNKVAHILAKKGLMRGGSTYLGGCVSDFVRDAVENNWSGMQMEEGGLRGSGLWLGGMVQ</sequence>
<gene>
    <name evidence="1" type="ORF">Gotri_024215</name>
</gene>
<dbReference type="Proteomes" id="UP000593568">
    <property type="component" value="Unassembled WGS sequence"/>
</dbReference>
<dbReference type="AlphaFoldDB" id="A0A7J9DLJ5"/>
<proteinExistence type="predicted"/>
<evidence type="ECO:0000313" key="1">
    <source>
        <dbReference type="EMBL" id="MBA0761589.1"/>
    </source>
</evidence>
<name>A0A7J9DLJ5_9ROSI</name>
<dbReference type="EMBL" id="JABEZW010000003">
    <property type="protein sequence ID" value="MBA0761589.1"/>
    <property type="molecule type" value="Genomic_DNA"/>
</dbReference>
<comment type="caution">
    <text evidence="1">The sequence shown here is derived from an EMBL/GenBank/DDBJ whole genome shotgun (WGS) entry which is preliminary data.</text>
</comment>